<keyword evidence="2" id="KW-1185">Reference proteome</keyword>
<name>A0A0C3EXT2_PILCF</name>
<dbReference type="AlphaFoldDB" id="A0A0C3EXT2"/>
<gene>
    <name evidence="1" type="ORF">PILCRDRAFT_16028</name>
</gene>
<dbReference type="EMBL" id="KN833122">
    <property type="protein sequence ID" value="KIM72561.1"/>
    <property type="molecule type" value="Genomic_DNA"/>
</dbReference>
<dbReference type="Proteomes" id="UP000054166">
    <property type="component" value="Unassembled WGS sequence"/>
</dbReference>
<dbReference type="InterPro" id="IPR012337">
    <property type="entry name" value="RNaseH-like_sf"/>
</dbReference>
<proteinExistence type="predicted"/>
<evidence type="ECO:0008006" key="3">
    <source>
        <dbReference type="Google" id="ProtNLM"/>
    </source>
</evidence>
<organism evidence="1 2">
    <name type="scientific">Piloderma croceum (strain F 1598)</name>
    <dbReference type="NCBI Taxonomy" id="765440"/>
    <lineage>
        <taxon>Eukaryota</taxon>
        <taxon>Fungi</taxon>
        <taxon>Dikarya</taxon>
        <taxon>Basidiomycota</taxon>
        <taxon>Agaricomycotina</taxon>
        <taxon>Agaricomycetes</taxon>
        <taxon>Agaricomycetidae</taxon>
        <taxon>Atheliales</taxon>
        <taxon>Atheliaceae</taxon>
        <taxon>Piloderma</taxon>
    </lineage>
</organism>
<sequence>MKMIEVNMAGVVDETFRYLVMQYREMTDPDDCQGAQVIMNNIEKCWAAADQEVFITAVILNSFYQNSPFPPLHFLNNAGIHALLNHLWRHFYNEDPPAALSQQIAEYLQQTGLFANLASSVQIHLNANSQEAKSPDPLALCKDCEFAGHEPEPFIHLAKCILSVCTNSASCEWLFSIFGNILTKLQNCMGVQTMNNIGELKLYIMDEHVQLQTKKWLEKIFHSHAAAVPPPPPPPAANPSPAPNPFDNDLDSLDKICSVPFRSHQASNDFESVANQFVDLANNDITETAQPIQTAKFGPQSIYKLFGSIGLIYLVREDDIANDLDEDTVEALLHG</sequence>
<dbReference type="SUPFAM" id="SSF53098">
    <property type="entry name" value="Ribonuclease H-like"/>
    <property type="match status" value="1"/>
</dbReference>
<reference evidence="2" key="2">
    <citation type="submission" date="2015-01" db="EMBL/GenBank/DDBJ databases">
        <title>Evolutionary Origins and Diversification of the Mycorrhizal Mutualists.</title>
        <authorList>
            <consortium name="DOE Joint Genome Institute"/>
            <consortium name="Mycorrhizal Genomics Consortium"/>
            <person name="Kohler A."/>
            <person name="Kuo A."/>
            <person name="Nagy L.G."/>
            <person name="Floudas D."/>
            <person name="Copeland A."/>
            <person name="Barry K.W."/>
            <person name="Cichocki N."/>
            <person name="Veneault-Fourrey C."/>
            <person name="LaButti K."/>
            <person name="Lindquist E.A."/>
            <person name="Lipzen A."/>
            <person name="Lundell T."/>
            <person name="Morin E."/>
            <person name="Murat C."/>
            <person name="Riley R."/>
            <person name="Ohm R."/>
            <person name="Sun H."/>
            <person name="Tunlid A."/>
            <person name="Henrissat B."/>
            <person name="Grigoriev I.V."/>
            <person name="Hibbett D.S."/>
            <person name="Martin F."/>
        </authorList>
    </citation>
    <scope>NUCLEOTIDE SEQUENCE [LARGE SCALE GENOMIC DNA]</scope>
    <source>
        <strain evidence="2">F 1598</strain>
    </source>
</reference>
<reference evidence="1 2" key="1">
    <citation type="submission" date="2014-04" db="EMBL/GenBank/DDBJ databases">
        <authorList>
            <consortium name="DOE Joint Genome Institute"/>
            <person name="Kuo A."/>
            <person name="Tarkka M."/>
            <person name="Buscot F."/>
            <person name="Kohler A."/>
            <person name="Nagy L.G."/>
            <person name="Floudas D."/>
            <person name="Copeland A."/>
            <person name="Barry K.W."/>
            <person name="Cichocki N."/>
            <person name="Veneault-Fourrey C."/>
            <person name="LaButti K."/>
            <person name="Lindquist E.A."/>
            <person name="Lipzen A."/>
            <person name="Lundell T."/>
            <person name="Morin E."/>
            <person name="Murat C."/>
            <person name="Sun H."/>
            <person name="Tunlid A."/>
            <person name="Henrissat B."/>
            <person name="Grigoriev I.V."/>
            <person name="Hibbett D.S."/>
            <person name="Martin F."/>
            <person name="Nordberg H.P."/>
            <person name="Cantor M.N."/>
            <person name="Hua S.X."/>
        </authorList>
    </citation>
    <scope>NUCLEOTIDE SEQUENCE [LARGE SCALE GENOMIC DNA]</scope>
    <source>
        <strain evidence="1 2">F 1598</strain>
    </source>
</reference>
<dbReference type="InParanoid" id="A0A0C3EXT2"/>
<dbReference type="HOGENOM" id="CLU_829275_0_0_1"/>
<dbReference type="OrthoDB" id="3270520at2759"/>
<evidence type="ECO:0000313" key="2">
    <source>
        <dbReference type="Proteomes" id="UP000054166"/>
    </source>
</evidence>
<protein>
    <recommendedName>
        <fullName evidence="3">HAT C-terminal dimerisation domain-containing protein</fullName>
    </recommendedName>
</protein>
<accession>A0A0C3EXT2</accession>
<evidence type="ECO:0000313" key="1">
    <source>
        <dbReference type="EMBL" id="KIM72561.1"/>
    </source>
</evidence>